<evidence type="ECO:0000259" key="2">
    <source>
        <dbReference type="Pfam" id="PF12680"/>
    </source>
</evidence>
<keyword evidence="1" id="KW-0732">Signal</keyword>
<dbReference type="SUPFAM" id="SSF54427">
    <property type="entry name" value="NTF2-like"/>
    <property type="match status" value="1"/>
</dbReference>
<dbReference type="Proteomes" id="UP000886657">
    <property type="component" value="Unassembled WGS sequence"/>
</dbReference>
<sequence length="133" mass="14528">MIRSLSCLLVPALLMAAPTPKNLSPAGTVERQIELFNAHDLEGFLALFAEELEVFELPGAAAPTGKARLRELYAARFKANPDLHASAQAQMVSGEFVIQKEKIKGRAGKEPLVAVTIYQVKGGKILRMWGLRE</sequence>
<dbReference type="Pfam" id="PF12680">
    <property type="entry name" value="SnoaL_2"/>
    <property type="match status" value="1"/>
</dbReference>
<organism evidence="3 4">
    <name type="scientific">Candidatus Geothrix skivensis</name>
    <dbReference type="NCBI Taxonomy" id="2954439"/>
    <lineage>
        <taxon>Bacteria</taxon>
        <taxon>Pseudomonadati</taxon>
        <taxon>Acidobacteriota</taxon>
        <taxon>Holophagae</taxon>
        <taxon>Holophagales</taxon>
        <taxon>Holophagaceae</taxon>
        <taxon>Geothrix</taxon>
    </lineage>
</organism>
<dbReference type="Gene3D" id="3.10.450.50">
    <property type="match status" value="1"/>
</dbReference>
<comment type="caution">
    <text evidence="3">The sequence shown here is derived from an EMBL/GenBank/DDBJ whole genome shotgun (WGS) entry which is preliminary data.</text>
</comment>
<dbReference type="EMBL" id="JADKIO010000012">
    <property type="protein sequence ID" value="MBK9797793.1"/>
    <property type="molecule type" value="Genomic_DNA"/>
</dbReference>
<evidence type="ECO:0000313" key="3">
    <source>
        <dbReference type="EMBL" id="MBK9797793.1"/>
    </source>
</evidence>
<dbReference type="AlphaFoldDB" id="A0A9D7XJL1"/>
<reference evidence="3" key="1">
    <citation type="submission" date="2020-10" db="EMBL/GenBank/DDBJ databases">
        <title>Connecting structure to function with the recovery of over 1000 high-quality activated sludge metagenome-assembled genomes encoding full-length rRNA genes using long-read sequencing.</title>
        <authorList>
            <person name="Singleton C.M."/>
            <person name="Petriglieri F."/>
            <person name="Kristensen J.M."/>
            <person name="Kirkegaard R.H."/>
            <person name="Michaelsen T.Y."/>
            <person name="Andersen M.H."/>
            <person name="Karst S.M."/>
            <person name="Dueholm M.S."/>
            <person name="Nielsen P.H."/>
            <person name="Albertsen M."/>
        </authorList>
    </citation>
    <scope>NUCLEOTIDE SEQUENCE</scope>
    <source>
        <strain evidence="3">Skiv_18-Q3-R9-52_MAXAC.067</strain>
    </source>
</reference>
<proteinExistence type="predicted"/>
<gene>
    <name evidence="3" type="ORF">IPP58_15180</name>
</gene>
<name>A0A9D7XJL1_9BACT</name>
<feature type="chain" id="PRO_5038694490" evidence="1">
    <location>
        <begin position="17"/>
        <end position="133"/>
    </location>
</feature>
<evidence type="ECO:0000313" key="4">
    <source>
        <dbReference type="Proteomes" id="UP000886657"/>
    </source>
</evidence>
<protein>
    <submittedName>
        <fullName evidence="3">Nuclear transport factor 2 family protein</fullName>
    </submittedName>
</protein>
<evidence type="ECO:0000256" key="1">
    <source>
        <dbReference type="SAM" id="SignalP"/>
    </source>
</evidence>
<accession>A0A9D7XJL1</accession>
<dbReference type="InterPro" id="IPR037401">
    <property type="entry name" value="SnoaL-like"/>
</dbReference>
<feature type="signal peptide" evidence="1">
    <location>
        <begin position="1"/>
        <end position="16"/>
    </location>
</feature>
<dbReference type="InterPro" id="IPR032710">
    <property type="entry name" value="NTF2-like_dom_sf"/>
</dbReference>
<feature type="domain" description="SnoaL-like" evidence="2">
    <location>
        <begin position="29"/>
        <end position="128"/>
    </location>
</feature>